<keyword evidence="1" id="KW-0521">NADP</keyword>
<dbReference type="OrthoDB" id="2109383at2759"/>
<feature type="domain" description="NmrA-like" evidence="3">
    <location>
        <begin position="5"/>
        <end position="253"/>
    </location>
</feature>
<keyword evidence="2" id="KW-0560">Oxidoreductase</keyword>
<dbReference type="SUPFAM" id="SSF51735">
    <property type="entry name" value="NAD(P)-binding Rossmann-fold domains"/>
    <property type="match status" value="1"/>
</dbReference>
<evidence type="ECO:0000313" key="5">
    <source>
        <dbReference type="Proteomes" id="UP000070544"/>
    </source>
</evidence>
<dbReference type="AlphaFoldDB" id="A0A139AEK5"/>
<evidence type="ECO:0000259" key="3">
    <source>
        <dbReference type="Pfam" id="PF05368"/>
    </source>
</evidence>
<dbReference type="EMBL" id="KQ965763">
    <property type="protein sequence ID" value="KXS15231.1"/>
    <property type="molecule type" value="Genomic_DNA"/>
</dbReference>
<dbReference type="Gene3D" id="3.90.25.10">
    <property type="entry name" value="UDP-galactose 4-epimerase, domain 1"/>
    <property type="match status" value="1"/>
</dbReference>
<organism evidence="4 5">
    <name type="scientific">Gonapodya prolifera (strain JEL478)</name>
    <name type="common">Monoblepharis prolifera</name>
    <dbReference type="NCBI Taxonomy" id="1344416"/>
    <lineage>
        <taxon>Eukaryota</taxon>
        <taxon>Fungi</taxon>
        <taxon>Fungi incertae sedis</taxon>
        <taxon>Chytridiomycota</taxon>
        <taxon>Chytridiomycota incertae sedis</taxon>
        <taxon>Monoblepharidomycetes</taxon>
        <taxon>Monoblepharidales</taxon>
        <taxon>Gonapodyaceae</taxon>
        <taxon>Gonapodya</taxon>
    </lineage>
</organism>
<proteinExistence type="predicted"/>
<dbReference type="GO" id="GO:0016491">
    <property type="term" value="F:oxidoreductase activity"/>
    <property type="evidence" value="ECO:0007669"/>
    <property type="project" value="UniProtKB-KW"/>
</dbReference>
<dbReference type="PANTHER" id="PTHR47706">
    <property type="entry name" value="NMRA-LIKE FAMILY PROTEIN"/>
    <property type="match status" value="1"/>
</dbReference>
<protein>
    <submittedName>
        <fullName evidence="4">NAD(P)-binding protein</fullName>
    </submittedName>
</protein>
<dbReference type="Gene3D" id="3.40.50.720">
    <property type="entry name" value="NAD(P)-binding Rossmann-like Domain"/>
    <property type="match status" value="1"/>
</dbReference>
<reference evidence="4 5" key="1">
    <citation type="journal article" date="2015" name="Genome Biol. Evol.">
        <title>Phylogenomic analyses indicate that early fungi evolved digesting cell walls of algal ancestors of land plants.</title>
        <authorList>
            <person name="Chang Y."/>
            <person name="Wang S."/>
            <person name="Sekimoto S."/>
            <person name="Aerts A.L."/>
            <person name="Choi C."/>
            <person name="Clum A."/>
            <person name="LaButti K.M."/>
            <person name="Lindquist E.A."/>
            <person name="Yee Ngan C."/>
            <person name="Ohm R.A."/>
            <person name="Salamov A.A."/>
            <person name="Grigoriev I.V."/>
            <person name="Spatafora J.W."/>
            <person name="Berbee M.L."/>
        </authorList>
    </citation>
    <scope>NUCLEOTIDE SEQUENCE [LARGE SCALE GENOMIC DNA]</scope>
    <source>
        <strain evidence="4 5">JEL478</strain>
    </source>
</reference>
<evidence type="ECO:0000256" key="2">
    <source>
        <dbReference type="ARBA" id="ARBA00023002"/>
    </source>
</evidence>
<dbReference type="InterPro" id="IPR051609">
    <property type="entry name" value="NmrA/Isoflavone_reductase-like"/>
</dbReference>
<evidence type="ECO:0000256" key="1">
    <source>
        <dbReference type="ARBA" id="ARBA00022857"/>
    </source>
</evidence>
<sequence length="309" mass="33808">MPFRKIAIAGASGSSNGFSLGNVIAHRLLEEKARGVFDDVLILGRKESAKSKSAVAKEFIKAGARYVNVDYADPKEVADVLRGSDCVLSCVAVQDPQAIAESERVLVEGAKLAGTVRRFFPSKYGPDDENLPQLSDIGKRKKRIGDLLAEVGISQTNVITGIFLDAVYTDFIMKFVDEGKDRGARGVTVGDGKGQVMGISMEDIASYIVAMLTDPDESKTHNKTVRIVGAAWKAGEWPEVFRKATGRDVKVTNYVQRDAVKAGAVYPVLLQRGDFYIKPEVWDNAKWPQVKPSNLEEYTRKRFSSQASA</sequence>
<name>A0A139AEK5_GONPJ</name>
<dbReference type="PANTHER" id="PTHR47706:SF9">
    <property type="entry name" value="NMRA-LIKE DOMAIN-CONTAINING PROTEIN-RELATED"/>
    <property type="match status" value="1"/>
</dbReference>
<dbReference type="Proteomes" id="UP000070544">
    <property type="component" value="Unassembled WGS sequence"/>
</dbReference>
<dbReference type="InterPro" id="IPR036291">
    <property type="entry name" value="NAD(P)-bd_dom_sf"/>
</dbReference>
<gene>
    <name evidence="4" type="ORF">M427DRAFT_56859</name>
</gene>
<feature type="non-terminal residue" evidence="4">
    <location>
        <position position="1"/>
    </location>
</feature>
<accession>A0A139AEK5</accession>
<dbReference type="STRING" id="1344416.A0A139AEK5"/>
<dbReference type="Pfam" id="PF05368">
    <property type="entry name" value="NmrA"/>
    <property type="match status" value="1"/>
</dbReference>
<keyword evidence="5" id="KW-1185">Reference proteome</keyword>
<dbReference type="InterPro" id="IPR008030">
    <property type="entry name" value="NmrA-like"/>
</dbReference>
<evidence type="ECO:0000313" key="4">
    <source>
        <dbReference type="EMBL" id="KXS15231.1"/>
    </source>
</evidence>